<keyword evidence="4 7" id="KW-0032">Aminotransferase</keyword>
<dbReference type="FunFam" id="3.90.1150.10:FF:000001">
    <property type="entry name" value="Aspartate aminotransferase"/>
    <property type="match status" value="1"/>
</dbReference>
<protein>
    <recommendedName>
        <fullName evidence="7">Aminotransferase</fullName>
        <ecNumber evidence="7">2.6.1.-</ecNumber>
    </recommendedName>
</protein>
<dbReference type="EC" id="2.6.1.-" evidence="7"/>
<comment type="caution">
    <text evidence="9">The sequence shown here is derived from an EMBL/GenBank/DDBJ whole genome shotgun (WGS) entry which is preliminary data.</text>
</comment>
<evidence type="ECO:0000256" key="7">
    <source>
        <dbReference type="RuleBase" id="RU000481"/>
    </source>
</evidence>
<dbReference type="FunFam" id="3.40.640.10:FF:000015">
    <property type="entry name" value="Aspartate aminotransferase"/>
    <property type="match status" value="1"/>
</dbReference>
<evidence type="ECO:0000256" key="2">
    <source>
        <dbReference type="ARBA" id="ARBA00007441"/>
    </source>
</evidence>
<reference evidence="9 10" key="1">
    <citation type="submission" date="2019-07" db="EMBL/GenBank/DDBJ databases">
        <title>Reinekea sp. strain SSH23 genome sequencing and assembly.</title>
        <authorList>
            <person name="Kim I."/>
        </authorList>
    </citation>
    <scope>NUCLEOTIDE SEQUENCE [LARGE SCALE GENOMIC DNA]</scope>
    <source>
        <strain evidence="9 10">SSH23</strain>
    </source>
</reference>
<evidence type="ECO:0000256" key="6">
    <source>
        <dbReference type="ARBA" id="ARBA00022898"/>
    </source>
</evidence>
<evidence type="ECO:0000256" key="5">
    <source>
        <dbReference type="ARBA" id="ARBA00022679"/>
    </source>
</evidence>
<evidence type="ECO:0000313" key="9">
    <source>
        <dbReference type="EMBL" id="TXR53115.1"/>
    </source>
</evidence>
<dbReference type="AlphaFoldDB" id="A0A5C8Z4U4"/>
<dbReference type="GO" id="GO:0033585">
    <property type="term" value="P:L-phenylalanine biosynthetic process from chorismate via phenylpyruvate"/>
    <property type="evidence" value="ECO:0007669"/>
    <property type="project" value="TreeGrafter"/>
</dbReference>
<name>A0A5C8Z4U4_9GAMM</name>
<sequence>MFEQVSKAPADPILGLTEAFNAEPRAEKVNLGVGVFKNEDGITPILNTVKKAEQRLLHDEATKSYLAISGFADYGYQVQRLLFGEGHNIITSQLAQTAQTPGGTGALRVAGEFMASKLGVNNIWVSNPTWANHGSVFTAAKLEVKSYRYYDKATQGLDFEGMLQDLKQVPKGDAVLLHGCCHNPTGIDPTAEQWQAIAQVAAENGFVVLFDFAYQGFAKGVVEDAEGLRILADKIPEILIASSFSKNFGLYNERVGAFTLVAKTAEVAADAFSQVKTVIRANYSNPPAHGAKVAAVILADDELRAEWLEELKAMRVHIRNLRELFVKALAEQGVKQDFSFIEQQNGMFSFTGLSKEQVATLKQDYAIYMVDSGRINVAGLSSKNMAYVCKAIAAVL</sequence>
<dbReference type="SUPFAM" id="SSF53383">
    <property type="entry name" value="PLP-dependent transferases"/>
    <property type="match status" value="1"/>
</dbReference>
<dbReference type="GO" id="GO:0004069">
    <property type="term" value="F:L-aspartate:2-oxoglutarate aminotransferase activity"/>
    <property type="evidence" value="ECO:0007669"/>
    <property type="project" value="TreeGrafter"/>
</dbReference>
<dbReference type="EMBL" id="VKAD01000001">
    <property type="protein sequence ID" value="TXR53115.1"/>
    <property type="molecule type" value="Genomic_DNA"/>
</dbReference>
<dbReference type="Gene3D" id="3.40.640.10">
    <property type="entry name" value="Type I PLP-dependent aspartate aminotransferase-like (Major domain)"/>
    <property type="match status" value="1"/>
</dbReference>
<dbReference type="NCBIfam" id="NF006719">
    <property type="entry name" value="PRK09257.1"/>
    <property type="match status" value="1"/>
</dbReference>
<feature type="domain" description="Aminotransferase class I/classII large" evidence="8">
    <location>
        <begin position="27"/>
        <end position="392"/>
    </location>
</feature>
<evidence type="ECO:0000259" key="8">
    <source>
        <dbReference type="Pfam" id="PF00155"/>
    </source>
</evidence>
<evidence type="ECO:0000256" key="1">
    <source>
        <dbReference type="ARBA" id="ARBA00001933"/>
    </source>
</evidence>
<dbReference type="GO" id="GO:0004838">
    <property type="term" value="F:L-tyrosine-2-oxoglutarate transaminase activity"/>
    <property type="evidence" value="ECO:0007669"/>
    <property type="project" value="TreeGrafter"/>
</dbReference>
<dbReference type="RefSeq" id="WP_147712100.1">
    <property type="nucleotide sequence ID" value="NZ_VKAD01000001.1"/>
</dbReference>
<dbReference type="CDD" id="cd00609">
    <property type="entry name" value="AAT_like"/>
    <property type="match status" value="1"/>
</dbReference>
<dbReference type="Proteomes" id="UP000321764">
    <property type="component" value="Unassembled WGS sequence"/>
</dbReference>
<comment type="cofactor">
    <cofactor evidence="1 7">
        <name>pyridoxal 5'-phosphate</name>
        <dbReference type="ChEBI" id="CHEBI:597326"/>
    </cofactor>
</comment>
<dbReference type="InterPro" id="IPR004838">
    <property type="entry name" value="NHTrfase_class1_PyrdxlP-BS"/>
</dbReference>
<keyword evidence="5 7" id="KW-0808">Transferase</keyword>
<proteinExistence type="inferred from homology"/>
<dbReference type="InterPro" id="IPR015421">
    <property type="entry name" value="PyrdxlP-dep_Trfase_major"/>
</dbReference>
<dbReference type="PROSITE" id="PS00105">
    <property type="entry name" value="AA_TRANSFER_CLASS_1"/>
    <property type="match status" value="1"/>
</dbReference>
<dbReference type="Pfam" id="PF00155">
    <property type="entry name" value="Aminotran_1_2"/>
    <property type="match status" value="1"/>
</dbReference>
<dbReference type="OrthoDB" id="9766445at2"/>
<dbReference type="GO" id="GO:0042802">
    <property type="term" value="F:identical protein binding"/>
    <property type="evidence" value="ECO:0007669"/>
    <property type="project" value="TreeGrafter"/>
</dbReference>
<comment type="subunit">
    <text evidence="3">Homodimer.</text>
</comment>
<dbReference type="Gene3D" id="3.90.1150.10">
    <property type="entry name" value="Aspartate Aminotransferase, domain 1"/>
    <property type="match status" value="1"/>
</dbReference>
<dbReference type="InterPro" id="IPR015422">
    <property type="entry name" value="PyrdxlP-dep_Trfase_small"/>
</dbReference>
<dbReference type="InterPro" id="IPR004839">
    <property type="entry name" value="Aminotransferase_I/II_large"/>
</dbReference>
<accession>A0A5C8Z4U4</accession>
<organism evidence="9 10">
    <name type="scientific">Reinekea thalattae</name>
    <dbReference type="NCBI Taxonomy" id="2593301"/>
    <lineage>
        <taxon>Bacteria</taxon>
        <taxon>Pseudomonadati</taxon>
        <taxon>Pseudomonadota</taxon>
        <taxon>Gammaproteobacteria</taxon>
        <taxon>Oceanospirillales</taxon>
        <taxon>Saccharospirillaceae</taxon>
        <taxon>Reinekea</taxon>
    </lineage>
</organism>
<evidence type="ECO:0000256" key="3">
    <source>
        <dbReference type="ARBA" id="ARBA00011738"/>
    </source>
</evidence>
<dbReference type="InterPro" id="IPR000796">
    <property type="entry name" value="Asp_trans"/>
</dbReference>
<dbReference type="GO" id="GO:0005829">
    <property type="term" value="C:cytosol"/>
    <property type="evidence" value="ECO:0007669"/>
    <property type="project" value="TreeGrafter"/>
</dbReference>
<evidence type="ECO:0000256" key="4">
    <source>
        <dbReference type="ARBA" id="ARBA00022576"/>
    </source>
</evidence>
<comment type="similarity">
    <text evidence="2 7">Belongs to the class-I pyridoxal-phosphate-dependent aminotransferase family.</text>
</comment>
<keyword evidence="10" id="KW-1185">Reference proteome</keyword>
<dbReference type="GO" id="GO:0030170">
    <property type="term" value="F:pyridoxal phosphate binding"/>
    <property type="evidence" value="ECO:0007669"/>
    <property type="project" value="InterPro"/>
</dbReference>
<evidence type="ECO:0000313" key="10">
    <source>
        <dbReference type="Proteomes" id="UP000321764"/>
    </source>
</evidence>
<dbReference type="InterPro" id="IPR015424">
    <property type="entry name" value="PyrdxlP-dep_Trfase"/>
</dbReference>
<dbReference type="PANTHER" id="PTHR11879">
    <property type="entry name" value="ASPARTATE AMINOTRANSFERASE"/>
    <property type="match status" value="1"/>
</dbReference>
<keyword evidence="6" id="KW-0663">Pyridoxal phosphate</keyword>
<dbReference type="PRINTS" id="PR00799">
    <property type="entry name" value="TRANSAMINASE"/>
</dbReference>
<gene>
    <name evidence="9" type="ORF">FME95_00620</name>
</gene>
<dbReference type="PANTHER" id="PTHR11879:SF22">
    <property type="entry name" value="ASPARTATE AMINOTRANSFERASE, MITOCHONDRIAL"/>
    <property type="match status" value="1"/>
</dbReference>